<evidence type="ECO:0000313" key="2">
    <source>
        <dbReference type="Proteomes" id="UP000323000"/>
    </source>
</evidence>
<dbReference type="EMBL" id="VAHF01000007">
    <property type="protein sequence ID" value="TXG57757.1"/>
    <property type="molecule type" value="Genomic_DNA"/>
</dbReference>
<organism evidence="1 2">
    <name type="scientific">Acer yangbiense</name>
    <dbReference type="NCBI Taxonomy" id="1000413"/>
    <lineage>
        <taxon>Eukaryota</taxon>
        <taxon>Viridiplantae</taxon>
        <taxon>Streptophyta</taxon>
        <taxon>Embryophyta</taxon>
        <taxon>Tracheophyta</taxon>
        <taxon>Spermatophyta</taxon>
        <taxon>Magnoliopsida</taxon>
        <taxon>eudicotyledons</taxon>
        <taxon>Gunneridae</taxon>
        <taxon>Pentapetalae</taxon>
        <taxon>rosids</taxon>
        <taxon>malvids</taxon>
        <taxon>Sapindales</taxon>
        <taxon>Sapindaceae</taxon>
        <taxon>Hippocastanoideae</taxon>
        <taxon>Acereae</taxon>
        <taxon>Acer</taxon>
    </lineage>
</organism>
<dbReference type="OrthoDB" id="787137at2759"/>
<keyword evidence="2" id="KW-1185">Reference proteome</keyword>
<comment type="caution">
    <text evidence="1">The sequence shown here is derived from an EMBL/GenBank/DDBJ whole genome shotgun (WGS) entry which is preliminary data.</text>
</comment>
<gene>
    <name evidence="1" type="ORF">EZV62_015586</name>
</gene>
<evidence type="ECO:0008006" key="3">
    <source>
        <dbReference type="Google" id="ProtNLM"/>
    </source>
</evidence>
<dbReference type="AlphaFoldDB" id="A0A5C7HL49"/>
<proteinExistence type="predicted"/>
<evidence type="ECO:0000313" key="1">
    <source>
        <dbReference type="EMBL" id="TXG57757.1"/>
    </source>
</evidence>
<protein>
    <recommendedName>
        <fullName evidence="3">CW-type domain-containing protein</fullName>
    </recommendedName>
</protein>
<dbReference type="Proteomes" id="UP000323000">
    <property type="component" value="Chromosome 7"/>
</dbReference>
<accession>A0A5C7HL49</accession>
<name>A0A5C7HL49_9ROSI</name>
<reference evidence="2" key="1">
    <citation type="journal article" date="2019" name="Gigascience">
        <title>De novo genome assembly of the endangered Acer yangbiense, a plant species with extremely small populations endemic to Yunnan Province, China.</title>
        <authorList>
            <person name="Yang J."/>
            <person name="Wariss H.M."/>
            <person name="Tao L."/>
            <person name="Zhang R."/>
            <person name="Yun Q."/>
            <person name="Hollingsworth P."/>
            <person name="Dao Z."/>
            <person name="Luo G."/>
            <person name="Guo H."/>
            <person name="Ma Y."/>
            <person name="Sun W."/>
        </authorList>
    </citation>
    <scope>NUCLEOTIDE SEQUENCE [LARGE SCALE GENOMIC DNA]</scope>
    <source>
        <strain evidence="2">cv. Malutang</strain>
    </source>
</reference>
<sequence>MTSATPSTGLDILKVGLHPTPSSTTLSNESDELTQNKIETISNTFCLIELGKVSEDRNQKVPELSHDEYSVWSQSLRASMVAAVRGRAGRIRRWTHHRTWAPLFEVQTDDWECFCSVHWDPTHADCAVPQGMGGSCSYHDRIIISALIKENNSVNRSSRFELSSIPSHASSRCALSNNACSMSFSSRKTYGCTSRISKEQLANFFIEYIMLNGVNGRAACSPAWEFARHISSGYAEFEDSEE</sequence>